<name>A0A2P2N8J5_RHIMU</name>
<dbReference type="AlphaFoldDB" id="A0A2P2N8J5"/>
<organism evidence="1">
    <name type="scientific">Rhizophora mucronata</name>
    <name type="common">Asiatic mangrove</name>
    <dbReference type="NCBI Taxonomy" id="61149"/>
    <lineage>
        <taxon>Eukaryota</taxon>
        <taxon>Viridiplantae</taxon>
        <taxon>Streptophyta</taxon>
        <taxon>Embryophyta</taxon>
        <taxon>Tracheophyta</taxon>
        <taxon>Spermatophyta</taxon>
        <taxon>Magnoliopsida</taxon>
        <taxon>eudicotyledons</taxon>
        <taxon>Gunneridae</taxon>
        <taxon>Pentapetalae</taxon>
        <taxon>rosids</taxon>
        <taxon>fabids</taxon>
        <taxon>Malpighiales</taxon>
        <taxon>Rhizophoraceae</taxon>
        <taxon>Rhizophora</taxon>
    </lineage>
</organism>
<reference evidence="1" key="1">
    <citation type="submission" date="2018-02" db="EMBL/GenBank/DDBJ databases">
        <title>Rhizophora mucronata_Transcriptome.</title>
        <authorList>
            <person name="Meera S.P."/>
            <person name="Sreeshan A."/>
            <person name="Augustine A."/>
        </authorList>
    </citation>
    <scope>NUCLEOTIDE SEQUENCE</scope>
    <source>
        <tissue evidence="1">Leaf</tissue>
    </source>
</reference>
<protein>
    <submittedName>
        <fullName evidence="1">Uncharacterized protein</fullName>
    </submittedName>
</protein>
<accession>A0A2P2N8J5</accession>
<sequence length="57" mass="6421">MTRLSYMNSEVASRQVSTFDDIPDLRIAQLSSTLVSPSKFQRHDSFPSAGDMMLLQN</sequence>
<evidence type="ECO:0000313" key="1">
    <source>
        <dbReference type="EMBL" id="MBX38807.1"/>
    </source>
</evidence>
<proteinExistence type="predicted"/>
<dbReference type="EMBL" id="GGEC01058323">
    <property type="protein sequence ID" value="MBX38807.1"/>
    <property type="molecule type" value="Transcribed_RNA"/>
</dbReference>